<dbReference type="HOGENOM" id="CLU_121334_0_0_10"/>
<feature type="transmembrane region" description="Helical" evidence="1">
    <location>
        <begin position="68"/>
        <end position="88"/>
    </location>
</feature>
<dbReference type="NCBIfam" id="TIGR01300">
    <property type="entry name" value="CPA3_mnhG_phaG"/>
    <property type="match status" value="1"/>
</dbReference>
<gene>
    <name evidence="2" type="ordered locus">Pedsa_3471</name>
</gene>
<dbReference type="AlphaFoldDB" id="F0SE82"/>
<dbReference type="InterPro" id="IPR005133">
    <property type="entry name" value="PhaG_MnhG_YufB"/>
</dbReference>
<keyword evidence="3" id="KW-1185">Reference proteome</keyword>
<dbReference type="STRING" id="762903.Pedsa_3471"/>
<protein>
    <submittedName>
        <fullName evidence="2">Multisubunit sodium/proton antiporter, MrpG subunit</fullName>
    </submittedName>
</protein>
<accession>F0SE82</accession>
<dbReference type="OrthoDB" id="9806575at2"/>
<evidence type="ECO:0000313" key="2">
    <source>
        <dbReference type="EMBL" id="ADY54004.1"/>
    </source>
</evidence>
<dbReference type="PANTHER" id="PTHR34703:SF1">
    <property type="entry name" value="ANTIPORTER SUBUNIT MNHG2-RELATED"/>
    <property type="match status" value="1"/>
</dbReference>
<reference evidence="3" key="2">
    <citation type="submission" date="2011-02" db="EMBL/GenBank/DDBJ databases">
        <title>The complete genome of Pedobacter saltans DSM 12145.</title>
        <authorList>
            <consortium name="US DOE Joint Genome Institute (JGI-PGF)"/>
            <person name="Lucas S."/>
            <person name="Copeland A."/>
            <person name="Lapidus A."/>
            <person name="Bruce D."/>
            <person name="Goodwin L."/>
            <person name="Pitluck S."/>
            <person name="Kyrpides N."/>
            <person name="Mavromatis K."/>
            <person name="Pagani I."/>
            <person name="Ivanova N."/>
            <person name="Ovchinnikova G."/>
            <person name="Lu M."/>
            <person name="Detter J.C."/>
            <person name="Han C."/>
            <person name="Land M."/>
            <person name="Hauser L."/>
            <person name="Markowitz V."/>
            <person name="Cheng J.-F."/>
            <person name="Hugenholtz P."/>
            <person name="Woyke T."/>
            <person name="Wu D."/>
            <person name="Tindall B."/>
            <person name="Pomrenke H.G."/>
            <person name="Brambilla E."/>
            <person name="Klenk H.-P."/>
            <person name="Eisen J.A."/>
        </authorList>
    </citation>
    <scope>NUCLEOTIDE SEQUENCE [LARGE SCALE GENOMIC DNA]</scope>
    <source>
        <strain evidence="3">ATCC 51119 / DSM 12145 / JCM 21818 / LMG 10337 / NBRC 100064 / NCIMB 13643</strain>
    </source>
</reference>
<name>F0SE82_PSESL</name>
<dbReference type="EMBL" id="CP002545">
    <property type="protein sequence ID" value="ADY54004.1"/>
    <property type="molecule type" value="Genomic_DNA"/>
</dbReference>
<keyword evidence="1" id="KW-1133">Transmembrane helix</keyword>
<keyword evidence="1" id="KW-0472">Membrane</keyword>
<proteinExistence type="predicted"/>
<dbReference type="RefSeq" id="WP_013634487.1">
    <property type="nucleotide sequence ID" value="NC_015177.1"/>
</dbReference>
<dbReference type="Proteomes" id="UP000000310">
    <property type="component" value="Chromosome"/>
</dbReference>
<dbReference type="GO" id="GO:0015385">
    <property type="term" value="F:sodium:proton antiporter activity"/>
    <property type="evidence" value="ECO:0007669"/>
    <property type="project" value="TreeGrafter"/>
</dbReference>
<evidence type="ECO:0000256" key="1">
    <source>
        <dbReference type="SAM" id="Phobius"/>
    </source>
</evidence>
<feature type="transmembrane region" description="Helical" evidence="1">
    <location>
        <begin position="37"/>
        <end position="56"/>
    </location>
</feature>
<dbReference type="Pfam" id="PF03334">
    <property type="entry name" value="PhaG_MnhG_YufB"/>
    <property type="match status" value="1"/>
</dbReference>
<reference evidence="2 3" key="1">
    <citation type="journal article" date="2011" name="Stand. Genomic Sci.">
        <title>Complete genome sequence of the gliding, heparinolytic Pedobacter saltans type strain (113).</title>
        <authorList>
            <person name="Liolios K."/>
            <person name="Sikorski J."/>
            <person name="Lu M."/>
            <person name="Nolan M."/>
            <person name="Lapidus A."/>
            <person name="Lucas S."/>
            <person name="Hammon N."/>
            <person name="Deshpande S."/>
            <person name="Cheng J.F."/>
            <person name="Tapia R."/>
            <person name="Han C."/>
            <person name="Goodwin L."/>
            <person name="Pitluck S."/>
            <person name="Huntemann M."/>
            <person name="Ivanova N."/>
            <person name="Pagani I."/>
            <person name="Mavromatis K."/>
            <person name="Ovchinikova G."/>
            <person name="Pati A."/>
            <person name="Chen A."/>
            <person name="Palaniappan K."/>
            <person name="Land M."/>
            <person name="Hauser L."/>
            <person name="Brambilla E.M."/>
            <person name="Kotsyurbenko O."/>
            <person name="Rohde M."/>
            <person name="Tindall B.J."/>
            <person name="Abt B."/>
            <person name="Goker M."/>
            <person name="Detter J.C."/>
            <person name="Woyke T."/>
            <person name="Bristow J."/>
            <person name="Eisen J.A."/>
            <person name="Markowitz V."/>
            <person name="Hugenholtz P."/>
            <person name="Klenk H.P."/>
            <person name="Kyrpides N.C."/>
        </authorList>
    </citation>
    <scope>NUCLEOTIDE SEQUENCE [LARGE SCALE GENOMIC DNA]</scope>
    <source>
        <strain evidence="3">ATCC 51119 / DSM 12145 / JCM 21818 / LMG 10337 / NBRC 100064 / NCIMB 13643</strain>
    </source>
</reference>
<keyword evidence="1" id="KW-0812">Transmembrane</keyword>
<evidence type="ECO:0000313" key="3">
    <source>
        <dbReference type="Proteomes" id="UP000000310"/>
    </source>
</evidence>
<organism evidence="2 3">
    <name type="scientific">Pseudopedobacter saltans (strain ATCC 51119 / DSM 12145 / JCM 21818 / CCUG 39354 / LMG 10337 / NBRC 100064 / NCIMB 13643)</name>
    <name type="common">Pedobacter saltans</name>
    <dbReference type="NCBI Taxonomy" id="762903"/>
    <lineage>
        <taxon>Bacteria</taxon>
        <taxon>Pseudomonadati</taxon>
        <taxon>Bacteroidota</taxon>
        <taxon>Sphingobacteriia</taxon>
        <taxon>Sphingobacteriales</taxon>
        <taxon>Sphingobacteriaceae</taxon>
        <taxon>Pseudopedobacter</taxon>
    </lineage>
</organism>
<dbReference type="NCBIfam" id="NF009314">
    <property type="entry name" value="PRK12674.1-2"/>
    <property type="match status" value="1"/>
</dbReference>
<dbReference type="eggNOG" id="COG1320">
    <property type="taxonomic scope" value="Bacteria"/>
</dbReference>
<feature type="transmembrane region" description="Helical" evidence="1">
    <location>
        <begin position="6"/>
        <end position="25"/>
    </location>
</feature>
<dbReference type="PANTHER" id="PTHR34703">
    <property type="entry name" value="ANTIPORTER SUBUNIT MNHG2-RELATED"/>
    <property type="match status" value="1"/>
</dbReference>
<dbReference type="KEGG" id="psn:Pedsa_3471"/>
<sequence length="122" mass="13391">MTEILVMFFATLGSIVILIAAIGIFRMPDFYLRLSVTIKAATLGTGFILVAASIFFGEPSINMKSFAIALFLILTAPVSGHLIARAAYYSGTKLWKETVIDEMKGMYDKEKGILKSGEEEED</sequence>